<evidence type="ECO:0000313" key="2">
    <source>
        <dbReference type="EMBL" id="ANQ12764.1"/>
    </source>
</evidence>
<organism evidence="2 3">
    <name type="scientific">Vibrio natriegens NBRC 15636 = ATCC 14048 = DSM 759</name>
    <dbReference type="NCBI Taxonomy" id="1219067"/>
    <lineage>
        <taxon>Bacteria</taxon>
        <taxon>Pseudomonadati</taxon>
        <taxon>Pseudomonadota</taxon>
        <taxon>Gammaproteobacteria</taxon>
        <taxon>Vibrionales</taxon>
        <taxon>Vibrionaceae</taxon>
        <taxon>Vibrio</taxon>
    </lineage>
</organism>
<keyword evidence="1" id="KW-0732">Signal</keyword>
<sequence length="363" mass="41230">MKKYLTTILLTSIAFPSLATIEITDNLSLSGFGSASWARSDNHTPLLINRFIKDESCFDCDTTFGVQLDYFSGALRSSVQVVKRPQDHWSDPQLEWAYLAYTYKNYDIYAGRLRLPLFLASEYYYVGHALTPARAPTEVYDSLLGITAYNGVSVRWLYDLNDKAMITAMPFVGFKDDSNITINDNTKLKVDVNDVVGINVTLSGDRYRWNFVYLNGDYDQTTILSNTEQDVPGLGTIVVDRLTLTENDSKIDLYSLGAKYEIDRFTLAAEAQTSDISTTWYATASYNRNKFTPYTVYGQIFDEHENKTGDSYLLGLRYDITYNVSLNAEWQYFKAFGDGLGTFSSMPEDDNANMYTLMLNFVF</sequence>
<feature type="chain" id="PRO_5042843298" evidence="1">
    <location>
        <begin position="20"/>
        <end position="363"/>
    </location>
</feature>
<dbReference type="SUPFAM" id="SSF56935">
    <property type="entry name" value="Porins"/>
    <property type="match status" value="1"/>
</dbReference>
<dbReference type="InterPro" id="IPR023614">
    <property type="entry name" value="Porin_dom_sf"/>
</dbReference>
<evidence type="ECO:0000313" key="3">
    <source>
        <dbReference type="Proteomes" id="UP000092741"/>
    </source>
</evidence>
<dbReference type="RefSeq" id="WP_020336388.1">
    <property type="nucleotide sequence ID" value="NZ_ATFJ01000044.1"/>
</dbReference>
<feature type="signal peptide" evidence="1">
    <location>
        <begin position="1"/>
        <end position="19"/>
    </location>
</feature>
<reference evidence="2 3" key="1">
    <citation type="submission" date="2016-07" db="EMBL/GenBank/DDBJ databases">
        <title>Developing Vibrio natriegens as a novel, fast-growing host for biotechnology.</title>
        <authorList>
            <person name="Weinstock M.T."/>
            <person name="Hesek E.D."/>
            <person name="Wilson C.M."/>
            <person name="Gibson D.G."/>
        </authorList>
    </citation>
    <scope>NUCLEOTIDE SEQUENCE [LARGE SCALE GENOMIC DNA]</scope>
    <source>
        <strain evidence="2 3">ATCC 14048</strain>
    </source>
</reference>
<dbReference type="GeneID" id="70912149"/>
<gene>
    <name evidence="2" type="ORF">BA890_08285</name>
</gene>
<dbReference type="Gene3D" id="2.40.160.10">
    <property type="entry name" value="Porin"/>
    <property type="match status" value="1"/>
</dbReference>
<keyword evidence="3" id="KW-1185">Reference proteome</keyword>
<accession>A0AAN0Y2U9</accession>
<protein>
    <submittedName>
        <fullName evidence="2">Sulfate ABC transporter permease</fullName>
    </submittedName>
</protein>
<dbReference type="AlphaFoldDB" id="A0AAN0Y2U9"/>
<dbReference type="KEGG" id="vna:PN96_05045"/>
<proteinExistence type="predicted"/>
<dbReference type="Proteomes" id="UP000092741">
    <property type="component" value="Chromosome 1"/>
</dbReference>
<dbReference type="EMBL" id="CP016345">
    <property type="protein sequence ID" value="ANQ12764.1"/>
    <property type="molecule type" value="Genomic_DNA"/>
</dbReference>
<name>A0AAN0Y2U9_VIBNA</name>
<evidence type="ECO:0000256" key="1">
    <source>
        <dbReference type="SAM" id="SignalP"/>
    </source>
</evidence>